<evidence type="ECO:0000313" key="1">
    <source>
        <dbReference type="EMBL" id="MBL0682385.1"/>
    </source>
</evidence>
<organism evidence="1 2">
    <name type="scientific">Aquimarina mytili</name>
    <dbReference type="NCBI Taxonomy" id="874423"/>
    <lineage>
        <taxon>Bacteria</taxon>
        <taxon>Pseudomonadati</taxon>
        <taxon>Bacteroidota</taxon>
        <taxon>Flavobacteriia</taxon>
        <taxon>Flavobacteriales</taxon>
        <taxon>Flavobacteriaceae</taxon>
        <taxon>Aquimarina</taxon>
    </lineage>
</organism>
<dbReference type="RefSeq" id="WP_201916364.1">
    <property type="nucleotide sequence ID" value="NZ_BAABAX010000001.1"/>
</dbReference>
<proteinExistence type="predicted"/>
<dbReference type="Gene3D" id="3.40.190.10">
    <property type="entry name" value="Periplasmic binding protein-like II"/>
    <property type="match status" value="1"/>
</dbReference>
<protein>
    <submittedName>
        <fullName evidence="1">Uncharacterized protein</fullName>
    </submittedName>
</protein>
<evidence type="ECO:0000313" key="2">
    <source>
        <dbReference type="Proteomes" id="UP000651057"/>
    </source>
</evidence>
<gene>
    <name evidence="1" type="ORF">JJQ60_02540</name>
</gene>
<keyword evidence="2" id="KW-1185">Reference proteome</keyword>
<dbReference type="AlphaFoldDB" id="A0A936ZZP2"/>
<sequence length="98" mass="10990">MAKYISVLNSDLNKSYWKAVQWDNSLVSIEANPYYTAGYNMNIAKEEGHQKIKTKTIKEIRTLKSATATIIKLSKTSTDVLKLANNSASKTFVKTLES</sequence>
<name>A0A936ZZP2_9FLAO</name>
<accession>A0A936ZZP2</accession>
<dbReference type="Proteomes" id="UP000651057">
    <property type="component" value="Unassembled WGS sequence"/>
</dbReference>
<reference evidence="1" key="1">
    <citation type="submission" date="2021-01" db="EMBL/GenBank/DDBJ databases">
        <authorList>
            <person name="Zhong Y.L."/>
        </authorList>
    </citation>
    <scope>NUCLEOTIDE SEQUENCE</scope>
    <source>
        <strain evidence="1">KCTC 23302</strain>
    </source>
</reference>
<dbReference type="EMBL" id="JAERQJ010000001">
    <property type="protein sequence ID" value="MBL0682385.1"/>
    <property type="molecule type" value="Genomic_DNA"/>
</dbReference>
<comment type="caution">
    <text evidence="1">The sequence shown here is derived from an EMBL/GenBank/DDBJ whole genome shotgun (WGS) entry which is preliminary data.</text>
</comment>